<sequence length="322" mass="33146">MSASLPVMAIATRTSPLAMAQALMVQAQLAAAHGAGDADTAFPILGLVTTGDQITDRALLEAGGKGLFTRELDRAQLDGKAAFAVHSMKDVPTHLPDGLELACVLEREDPADILLTAAGPGTLEGLPQGALVGTASLRRQAQALHARPDLQITLLRGNVGTRLQKLKDGPIAATFLAKAGLRRLGRPEGDWPGVDFAHCLPAPAQGAIGITIRSDDDAARAALAPLNHAPTALAIAAERGVLEALDGSCRTPLAAHGVLDGGALHLTAEVLKPDGTQRWRMEDTRTGIGTVKAARAYGLSLGQRLRDEGGPAVEAILAGSGS</sequence>
<dbReference type="SUPFAM" id="SSF53850">
    <property type="entry name" value="Periplasmic binding protein-like II"/>
    <property type="match status" value="1"/>
</dbReference>
<accession>A0ABQ1XE36</accession>
<protein>
    <recommendedName>
        <fullName evidence="8">Porphobilinogen deaminase</fullName>
        <shortName evidence="8">PBG</shortName>
        <ecNumber evidence="8">2.5.1.61</ecNumber>
    </recommendedName>
    <alternativeName>
        <fullName evidence="8">Hydroxymethylbilane synthase</fullName>
        <shortName evidence="8">HMBS</shortName>
    </alternativeName>
    <alternativeName>
        <fullName evidence="8">Pre-uroporphyrinogen synthase</fullName>
    </alternativeName>
</protein>
<evidence type="ECO:0000313" key="13">
    <source>
        <dbReference type="Proteomes" id="UP000648722"/>
    </source>
</evidence>
<evidence type="ECO:0000256" key="9">
    <source>
        <dbReference type="SAM" id="SignalP"/>
    </source>
</evidence>
<evidence type="ECO:0000256" key="7">
    <source>
        <dbReference type="ARBA" id="ARBA00048169"/>
    </source>
</evidence>
<dbReference type="Proteomes" id="UP000648722">
    <property type="component" value="Unassembled WGS sequence"/>
</dbReference>
<comment type="pathway">
    <text evidence="2">Porphyrin-containing compound metabolism; protoporphyrin-IX biosynthesis; coproporphyrinogen-III from 5-aminolevulinate: step 2/4.</text>
</comment>
<organism evidence="12 13">
    <name type="scientific">Glycocaulis albus</name>
    <dbReference type="NCBI Taxonomy" id="1382801"/>
    <lineage>
        <taxon>Bacteria</taxon>
        <taxon>Pseudomonadati</taxon>
        <taxon>Pseudomonadota</taxon>
        <taxon>Alphaproteobacteria</taxon>
        <taxon>Maricaulales</taxon>
        <taxon>Maricaulaceae</taxon>
        <taxon>Glycocaulis</taxon>
    </lineage>
</organism>
<dbReference type="PANTHER" id="PTHR11557:SF0">
    <property type="entry name" value="PORPHOBILINOGEN DEAMINASE"/>
    <property type="match status" value="1"/>
</dbReference>
<evidence type="ECO:0000256" key="8">
    <source>
        <dbReference type="HAMAP-Rule" id="MF_00260"/>
    </source>
</evidence>
<dbReference type="HAMAP" id="MF_00260">
    <property type="entry name" value="Porphobil_deam"/>
    <property type="match status" value="1"/>
</dbReference>
<dbReference type="PIRSF" id="PIRSF001438">
    <property type="entry name" value="4pyrrol_synth_OHMeBilane_synth"/>
    <property type="match status" value="1"/>
</dbReference>
<comment type="cofactor">
    <cofactor evidence="8">
        <name>dipyrromethane</name>
        <dbReference type="ChEBI" id="CHEBI:60342"/>
    </cofactor>
    <text evidence="8">Binds 1 dipyrromethane group covalently.</text>
</comment>
<dbReference type="EC" id="2.5.1.61" evidence="8"/>
<name>A0ABQ1XE36_9PROT</name>
<comment type="caution">
    <text evidence="12">The sequence shown here is derived from an EMBL/GenBank/DDBJ whole genome shotgun (WGS) entry which is preliminary data.</text>
</comment>
<keyword evidence="13" id="KW-1185">Reference proteome</keyword>
<evidence type="ECO:0000256" key="5">
    <source>
        <dbReference type="ARBA" id="ARBA00022679"/>
    </source>
</evidence>
<comment type="subunit">
    <text evidence="4 8">Monomer.</text>
</comment>
<evidence type="ECO:0000256" key="6">
    <source>
        <dbReference type="ARBA" id="ARBA00023244"/>
    </source>
</evidence>
<feature type="signal peptide" evidence="9">
    <location>
        <begin position="1"/>
        <end position="20"/>
    </location>
</feature>
<keyword evidence="6 8" id="KW-0627">Porphyrin biosynthesis</keyword>
<comment type="similarity">
    <text evidence="3 8">Belongs to the HMBS family.</text>
</comment>
<dbReference type="EMBL" id="BMFS01000001">
    <property type="protein sequence ID" value="GGG89252.1"/>
    <property type="molecule type" value="Genomic_DNA"/>
</dbReference>
<feature type="domain" description="Porphobilinogen deaminase N-terminal" evidence="10">
    <location>
        <begin position="9"/>
        <end position="219"/>
    </location>
</feature>
<comment type="catalytic activity">
    <reaction evidence="7 8">
        <text>4 porphobilinogen + H2O = hydroxymethylbilane + 4 NH4(+)</text>
        <dbReference type="Rhea" id="RHEA:13185"/>
        <dbReference type="ChEBI" id="CHEBI:15377"/>
        <dbReference type="ChEBI" id="CHEBI:28938"/>
        <dbReference type="ChEBI" id="CHEBI:57845"/>
        <dbReference type="ChEBI" id="CHEBI:58126"/>
        <dbReference type="EC" id="2.5.1.61"/>
    </reaction>
</comment>
<comment type="function">
    <text evidence="1 8">Tetrapolymerization of the monopyrrole PBG into the hydroxymethylbilane pre-uroporphyrinogen in several discrete steps.</text>
</comment>
<dbReference type="Gene3D" id="3.40.190.10">
    <property type="entry name" value="Periplasmic binding protein-like II"/>
    <property type="match status" value="2"/>
</dbReference>
<dbReference type="InterPro" id="IPR000860">
    <property type="entry name" value="HemC"/>
</dbReference>
<dbReference type="Pfam" id="PF03900">
    <property type="entry name" value="Porphobil_deamC"/>
    <property type="match status" value="1"/>
</dbReference>
<dbReference type="PROSITE" id="PS00533">
    <property type="entry name" value="PORPHOBILINOGEN_DEAM"/>
    <property type="match status" value="1"/>
</dbReference>
<evidence type="ECO:0000259" key="10">
    <source>
        <dbReference type="Pfam" id="PF01379"/>
    </source>
</evidence>
<dbReference type="InterPro" id="IPR022419">
    <property type="entry name" value="Porphobilin_deaminase_cofac_BS"/>
</dbReference>
<feature type="modified residue" description="S-(dipyrrolylmethanemethyl)cysteine" evidence="8">
    <location>
        <position position="249"/>
    </location>
</feature>
<dbReference type="Pfam" id="PF01379">
    <property type="entry name" value="Porphobil_deam"/>
    <property type="match status" value="1"/>
</dbReference>
<dbReference type="NCBIfam" id="TIGR00212">
    <property type="entry name" value="hemC"/>
    <property type="match status" value="1"/>
</dbReference>
<evidence type="ECO:0000313" key="12">
    <source>
        <dbReference type="EMBL" id="GGG89252.1"/>
    </source>
</evidence>
<dbReference type="Gene3D" id="3.30.160.40">
    <property type="entry name" value="Porphobilinogen deaminase, C-terminal domain"/>
    <property type="match status" value="1"/>
</dbReference>
<evidence type="ECO:0000256" key="2">
    <source>
        <dbReference type="ARBA" id="ARBA00004735"/>
    </source>
</evidence>
<keyword evidence="5 8" id="KW-0808">Transferase</keyword>
<evidence type="ECO:0000256" key="4">
    <source>
        <dbReference type="ARBA" id="ARBA00011245"/>
    </source>
</evidence>
<feature type="chain" id="PRO_5047478395" description="Porphobilinogen deaminase" evidence="9">
    <location>
        <begin position="21"/>
        <end position="322"/>
    </location>
</feature>
<evidence type="ECO:0000259" key="11">
    <source>
        <dbReference type="Pfam" id="PF03900"/>
    </source>
</evidence>
<dbReference type="PRINTS" id="PR00151">
    <property type="entry name" value="PORPHBDMNASE"/>
</dbReference>
<reference evidence="13" key="1">
    <citation type="journal article" date="2019" name="Int. J. Syst. Evol. Microbiol.">
        <title>The Global Catalogue of Microorganisms (GCM) 10K type strain sequencing project: providing services to taxonomists for standard genome sequencing and annotation.</title>
        <authorList>
            <consortium name="The Broad Institute Genomics Platform"/>
            <consortium name="The Broad Institute Genome Sequencing Center for Infectious Disease"/>
            <person name="Wu L."/>
            <person name="Ma J."/>
        </authorList>
    </citation>
    <scope>NUCLEOTIDE SEQUENCE [LARGE SCALE GENOMIC DNA]</scope>
    <source>
        <strain evidence="13">CGMCC 1.12766</strain>
    </source>
</reference>
<dbReference type="InterPro" id="IPR022418">
    <property type="entry name" value="Porphobilinogen_deaminase_C"/>
</dbReference>
<proteinExistence type="inferred from homology"/>
<dbReference type="PANTHER" id="PTHR11557">
    <property type="entry name" value="PORPHOBILINOGEN DEAMINASE"/>
    <property type="match status" value="1"/>
</dbReference>
<evidence type="ECO:0000256" key="3">
    <source>
        <dbReference type="ARBA" id="ARBA00005638"/>
    </source>
</evidence>
<dbReference type="SUPFAM" id="SSF54782">
    <property type="entry name" value="Porphobilinogen deaminase (hydroxymethylbilane synthase), C-terminal domain"/>
    <property type="match status" value="1"/>
</dbReference>
<dbReference type="InterPro" id="IPR036803">
    <property type="entry name" value="Porphobilinogen_deaminase_C_sf"/>
</dbReference>
<keyword evidence="9" id="KW-0732">Signal</keyword>
<evidence type="ECO:0000256" key="1">
    <source>
        <dbReference type="ARBA" id="ARBA00002869"/>
    </source>
</evidence>
<feature type="domain" description="Porphobilinogen deaminase C-terminal" evidence="11">
    <location>
        <begin position="233"/>
        <end position="306"/>
    </location>
</feature>
<comment type="miscellaneous">
    <text evidence="8">The porphobilinogen subunits are added to the dipyrromethane group.</text>
</comment>
<gene>
    <name evidence="8 12" type="primary">hemC</name>
    <name evidence="12" type="ORF">GCM10007420_00270</name>
</gene>
<dbReference type="InterPro" id="IPR022417">
    <property type="entry name" value="Porphobilin_deaminase_N"/>
</dbReference>